<accession>A0A6J2HA76</accession>
<name>A0A6J2HA76_9PASS</name>
<dbReference type="PROSITE" id="PS50096">
    <property type="entry name" value="IQ"/>
    <property type="match status" value="1"/>
</dbReference>
<dbReference type="InParanoid" id="A0A6J2HA76"/>
<evidence type="ECO:0000256" key="1">
    <source>
        <dbReference type="SAM" id="MobiDB-lite"/>
    </source>
</evidence>
<evidence type="ECO:0000313" key="3">
    <source>
        <dbReference type="RefSeq" id="XP_027584153.1"/>
    </source>
</evidence>
<dbReference type="PANTHER" id="PTHR16049:SF8">
    <property type="entry name" value="IQ DOMAIN-CONTAINING PROTEIN C"/>
    <property type="match status" value="1"/>
</dbReference>
<dbReference type="RefSeq" id="XP_027584153.1">
    <property type="nucleotide sequence ID" value="XM_027728352.2"/>
</dbReference>
<feature type="compositionally biased region" description="Pro residues" evidence="1">
    <location>
        <begin position="73"/>
        <end position="84"/>
    </location>
</feature>
<dbReference type="Proteomes" id="UP000504627">
    <property type="component" value="Unplaced"/>
</dbReference>
<protein>
    <submittedName>
        <fullName evidence="3">IQ domain-containing protein C</fullName>
    </submittedName>
</protein>
<feature type="compositionally biased region" description="Polar residues" evidence="1">
    <location>
        <begin position="152"/>
        <end position="163"/>
    </location>
</feature>
<organism evidence="2 3">
    <name type="scientific">Pipra filicauda</name>
    <name type="common">Wire-tailed manakin</name>
    <dbReference type="NCBI Taxonomy" id="649802"/>
    <lineage>
        <taxon>Eukaryota</taxon>
        <taxon>Metazoa</taxon>
        <taxon>Chordata</taxon>
        <taxon>Craniata</taxon>
        <taxon>Vertebrata</taxon>
        <taxon>Euteleostomi</taxon>
        <taxon>Archelosauria</taxon>
        <taxon>Archosauria</taxon>
        <taxon>Dinosauria</taxon>
        <taxon>Saurischia</taxon>
        <taxon>Theropoda</taxon>
        <taxon>Coelurosauria</taxon>
        <taxon>Aves</taxon>
        <taxon>Neognathae</taxon>
        <taxon>Neoaves</taxon>
        <taxon>Telluraves</taxon>
        <taxon>Australaves</taxon>
        <taxon>Passeriformes</taxon>
        <taxon>Pipridae</taxon>
        <taxon>Pipra</taxon>
    </lineage>
</organism>
<dbReference type="PANTHER" id="PTHR16049">
    <property type="entry name" value="IQ DOMAIN-CONTAINING PROTEIN C"/>
    <property type="match status" value="1"/>
</dbReference>
<dbReference type="InterPro" id="IPR042506">
    <property type="entry name" value="IQCC"/>
</dbReference>
<dbReference type="CTD" id="55721"/>
<sequence length="242" mass="26400">MAALGPRAEAEGRRRLLRALTRLQACARGFLLRRRLRRAREDFEAAVLEIDGDLRELRWTGQLLLRPSFGPGPRGPAQPTPGQPLEPQETSTKNPLEEPEPPEPDGTPPAPLQGRTAPTPTGPEDTLSPPNVGVEGDKGTEKESEEWDNDSGETSVWDSSDLGTETLGAHPEIPLGDLPQTRSGLQAYRTHLLMELMWLQQAIASRKNFLMLKQKLGIPDSLGGIPNPLDGCGEAVELQHHG</sequence>
<reference evidence="3" key="1">
    <citation type="submission" date="2025-08" db="UniProtKB">
        <authorList>
            <consortium name="RefSeq"/>
        </authorList>
    </citation>
    <scope>IDENTIFICATION</scope>
    <source>
        <tissue evidence="3">Muscle</tissue>
    </source>
</reference>
<dbReference type="GeneID" id="113991783"/>
<evidence type="ECO:0000313" key="2">
    <source>
        <dbReference type="Proteomes" id="UP000504627"/>
    </source>
</evidence>
<feature type="region of interest" description="Disordered" evidence="1">
    <location>
        <begin position="66"/>
        <end position="175"/>
    </location>
</feature>
<keyword evidence="2" id="KW-1185">Reference proteome</keyword>
<proteinExistence type="predicted"/>
<dbReference type="AlphaFoldDB" id="A0A6J2HA76"/>
<gene>
    <name evidence="3" type="primary">IQCC</name>
</gene>